<evidence type="ECO:0000313" key="5">
    <source>
        <dbReference type="Proteomes" id="UP000184172"/>
    </source>
</evidence>
<keyword evidence="5" id="KW-1185">Reference proteome</keyword>
<accession>A0A1M6G9K3</accession>
<dbReference type="RefSeq" id="WP_234946457.1">
    <property type="nucleotide sequence ID" value="NZ_FNNS01000011.1"/>
</dbReference>
<reference evidence="5" key="1">
    <citation type="submission" date="2016-11" db="EMBL/GenBank/DDBJ databases">
        <authorList>
            <person name="Varghese N."/>
            <person name="Submissions S."/>
        </authorList>
    </citation>
    <scope>NUCLEOTIDE SEQUENCE [LARGE SCALE GENOMIC DNA]</scope>
    <source>
        <strain evidence="5">DSM 26349</strain>
    </source>
</reference>
<feature type="transmembrane region" description="Helical" evidence="2">
    <location>
        <begin position="29"/>
        <end position="48"/>
    </location>
</feature>
<proteinExistence type="inferred from homology"/>
<keyword evidence="2" id="KW-0472">Membrane</keyword>
<sequence length="377" mass="41952">MIEGIDVAQLQSFFIILAQEINTPPLMKILKYLVFLILLIIIGGAIYFGTKDGSYVVQETITIPSPAEVVFDKVNDYKSWESWITWKQENPNMIFNYAEKTSGEGASFSWEGKNSGSITTTKLIPNKEILQDVVFDSPTGTSEAAMSWNFESEGDSTTVRWETRGEHSLMDKVYYAINDSGLTEKIQKLNEESLKNISQEVVADMKKYSINVDGVTQFGGGYYMYTTSVAKQQEVDGKATSMMKLVQGFVSDNNLNISGDPFILYNETDTINNTVIFSTGLPVKERVITPEGSPVVCGFMDSVSAVKVSLKGNYSHLPEALLKGMKFIEKNSHQVDSGRKIFEVYIIDSNEEPNPAKWLTEVYIPIVTSDGLTETGL</sequence>
<dbReference type="InterPro" id="IPR029442">
    <property type="entry name" value="GyrI-like"/>
</dbReference>
<dbReference type="SUPFAM" id="SSF55961">
    <property type="entry name" value="Bet v1-like"/>
    <property type="match status" value="1"/>
</dbReference>
<dbReference type="Pfam" id="PF06445">
    <property type="entry name" value="GyrI-like"/>
    <property type="match status" value="1"/>
</dbReference>
<dbReference type="AlphaFoldDB" id="A0A1M6G9K3"/>
<dbReference type="SUPFAM" id="SSF55136">
    <property type="entry name" value="Probable bacterial effector-binding domain"/>
    <property type="match status" value="1"/>
</dbReference>
<dbReference type="CDD" id="cd07818">
    <property type="entry name" value="SRPBCC_1"/>
    <property type="match status" value="1"/>
</dbReference>
<evidence type="ECO:0000259" key="3">
    <source>
        <dbReference type="SMART" id="SM00871"/>
    </source>
</evidence>
<evidence type="ECO:0000256" key="2">
    <source>
        <dbReference type="SAM" id="Phobius"/>
    </source>
</evidence>
<organism evidence="4 5">
    <name type="scientific">Aequorivita viscosa</name>
    <dbReference type="NCBI Taxonomy" id="797419"/>
    <lineage>
        <taxon>Bacteria</taxon>
        <taxon>Pseudomonadati</taxon>
        <taxon>Bacteroidota</taxon>
        <taxon>Flavobacteriia</taxon>
        <taxon>Flavobacteriales</taxon>
        <taxon>Flavobacteriaceae</taxon>
        <taxon>Aequorivita</taxon>
    </lineage>
</organism>
<gene>
    <name evidence="4" type="ORF">SAMN04487908_10916</name>
</gene>
<dbReference type="SMART" id="SM00871">
    <property type="entry name" value="AraC_E_bind"/>
    <property type="match status" value="1"/>
</dbReference>
<dbReference type="EMBL" id="FQYV01000009">
    <property type="protein sequence ID" value="SHJ06588.1"/>
    <property type="molecule type" value="Genomic_DNA"/>
</dbReference>
<dbReference type="Gene3D" id="3.30.530.20">
    <property type="match status" value="1"/>
</dbReference>
<feature type="domain" description="AraC effector-binding" evidence="3">
    <location>
        <begin position="208"/>
        <end position="367"/>
    </location>
</feature>
<dbReference type="Gene3D" id="3.20.80.10">
    <property type="entry name" value="Regulatory factor, effector binding domain"/>
    <property type="match status" value="1"/>
</dbReference>
<keyword evidence="2" id="KW-1133">Transmembrane helix</keyword>
<dbReference type="InterPro" id="IPR010499">
    <property type="entry name" value="AraC_E-bd"/>
</dbReference>
<name>A0A1M6G9K3_9FLAO</name>
<dbReference type="InterPro" id="IPR011256">
    <property type="entry name" value="Reg_factor_effector_dom_sf"/>
</dbReference>
<dbReference type="Pfam" id="PF08327">
    <property type="entry name" value="AHSA1"/>
    <property type="match status" value="1"/>
</dbReference>
<evidence type="ECO:0000256" key="1">
    <source>
        <dbReference type="ARBA" id="ARBA00006817"/>
    </source>
</evidence>
<evidence type="ECO:0000313" key="4">
    <source>
        <dbReference type="EMBL" id="SHJ06588.1"/>
    </source>
</evidence>
<dbReference type="STRING" id="797419.SAMN05216556_111100"/>
<dbReference type="Proteomes" id="UP000184172">
    <property type="component" value="Unassembled WGS sequence"/>
</dbReference>
<comment type="similarity">
    <text evidence="1">Belongs to the AHA1 family.</text>
</comment>
<dbReference type="InterPro" id="IPR013538">
    <property type="entry name" value="ASHA1/2-like_C"/>
</dbReference>
<dbReference type="InterPro" id="IPR023393">
    <property type="entry name" value="START-like_dom_sf"/>
</dbReference>
<keyword evidence="2" id="KW-0812">Transmembrane</keyword>
<protein>
    <submittedName>
        <fullName evidence="4">Polyketide cyclase / dehydrase and lipid transport</fullName>
    </submittedName>
</protein>